<gene>
    <name evidence="1" type="ORF">SCOCK_350013</name>
</gene>
<protein>
    <submittedName>
        <fullName evidence="1">Uncharacterized protein</fullName>
    </submittedName>
</protein>
<name>A0A9W4DQA2_9ACTN</name>
<comment type="caution">
    <text evidence="1">The sequence shown here is derived from an EMBL/GenBank/DDBJ whole genome shotgun (WGS) entry which is preliminary data.</text>
</comment>
<sequence>MGGRQVPLVAVGQRFAALGQVDAAGLAGLPGSGLAVGRRVGHLAALLLGIAALGRGATLGSLRVAGLVLKHCGYGEGLLIFGTTSEHISKVTCFRPRPLAPAYSLGRGWPNRDRPCG</sequence>
<proteinExistence type="predicted"/>
<dbReference type="EMBL" id="CAJSLV010000065">
    <property type="protein sequence ID" value="CAG6395680.1"/>
    <property type="molecule type" value="Genomic_DNA"/>
</dbReference>
<evidence type="ECO:0000313" key="2">
    <source>
        <dbReference type="Proteomes" id="UP001152519"/>
    </source>
</evidence>
<keyword evidence="2" id="KW-1185">Reference proteome</keyword>
<evidence type="ECO:0000313" key="1">
    <source>
        <dbReference type="EMBL" id="CAG6395680.1"/>
    </source>
</evidence>
<dbReference type="AlphaFoldDB" id="A0A9W4DQA2"/>
<organism evidence="1 2">
    <name type="scientific">Actinacidiphila cocklensis</name>
    <dbReference type="NCBI Taxonomy" id="887465"/>
    <lineage>
        <taxon>Bacteria</taxon>
        <taxon>Bacillati</taxon>
        <taxon>Actinomycetota</taxon>
        <taxon>Actinomycetes</taxon>
        <taxon>Kitasatosporales</taxon>
        <taxon>Streptomycetaceae</taxon>
        <taxon>Actinacidiphila</taxon>
    </lineage>
</organism>
<dbReference type="Proteomes" id="UP001152519">
    <property type="component" value="Unassembled WGS sequence"/>
</dbReference>
<accession>A0A9W4DQA2</accession>
<reference evidence="1" key="1">
    <citation type="submission" date="2021-05" db="EMBL/GenBank/DDBJ databases">
        <authorList>
            <person name="Arsene-Ploetze F."/>
        </authorList>
    </citation>
    <scope>NUCLEOTIDE SEQUENCE</scope>
    <source>
        <strain evidence="1">DSM 42138</strain>
    </source>
</reference>